<sequence length="88" mass="10642">MKMIASLKAEDQNQLQLVEHNEMDDDEDLFEAIDKWNQCRRREEASRRRDLHLQWLNDAYKEGSKRWLAEWSSCTWCSCKSYNQRGTD</sequence>
<dbReference type="EMBL" id="OIVN01003780">
    <property type="protein sequence ID" value="SPD13544.1"/>
    <property type="molecule type" value="Genomic_DNA"/>
</dbReference>
<dbReference type="AlphaFoldDB" id="A0A2N9HPF8"/>
<proteinExistence type="predicted"/>
<protein>
    <submittedName>
        <fullName evidence="1">Uncharacterized protein</fullName>
    </submittedName>
</protein>
<evidence type="ECO:0000313" key="1">
    <source>
        <dbReference type="EMBL" id="SPD13544.1"/>
    </source>
</evidence>
<gene>
    <name evidence="1" type="ORF">FSB_LOCUS41426</name>
</gene>
<accession>A0A2N9HPF8</accession>
<organism evidence="1">
    <name type="scientific">Fagus sylvatica</name>
    <name type="common">Beechnut</name>
    <dbReference type="NCBI Taxonomy" id="28930"/>
    <lineage>
        <taxon>Eukaryota</taxon>
        <taxon>Viridiplantae</taxon>
        <taxon>Streptophyta</taxon>
        <taxon>Embryophyta</taxon>
        <taxon>Tracheophyta</taxon>
        <taxon>Spermatophyta</taxon>
        <taxon>Magnoliopsida</taxon>
        <taxon>eudicotyledons</taxon>
        <taxon>Gunneridae</taxon>
        <taxon>Pentapetalae</taxon>
        <taxon>rosids</taxon>
        <taxon>fabids</taxon>
        <taxon>Fagales</taxon>
        <taxon>Fagaceae</taxon>
        <taxon>Fagus</taxon>
    </lineage>
</organism>
<name>A0A2N9HPF8_FAGSY</name>
<reference evidence="1" key="1">
    <citation type="submission" date="2018-02" db="EMBL/GenBank/DDBJ databases">
        <authorList>
            <person name="Cohen D.B."/>
            <person name="Kent A.D."/>
        </authorList>
    </citation>
    <scope>NUCLEOTIDE SEQUENCE</scope>
</reference>